<reference evidence="2 3" key="1">
    <citation type="submission" date="2016-10" db="EMBL/GenBank/DDBJ databases">
        <title>Draft Genome sequence of Alkanindiges sp. strain H1.</title>
        <authorList>
            <person name="Subhash Y."/>
            <person name="Lee S."/>
        </authorList>
    </citation>
    <scope>NUCLEOTIDE SEQUENCE [LARGE SCALE GENOMIC DNA]</scope>
    <source>
        <strain evidence="2 3">H1</strain>
    </source>
</reference>
<dbReference type="InterPro" id="IPR025202">
    <property type="entry name" value="PLD-like_dom"/>
</dbReference>
<organism evidence="2 3">
    <name type="scientific">Alkanindiges hydrocarboniclasticus</name>
    <dbReference type="NCBI Taxonomy" id="1907941"/>
    <lineage>
        <taxon>Bacteria</taxon>
        <taxon>Pseudomonadati</taxon>
        <taxon>Pseudomonadota</taxon>
        <taxon>Gammaproteobacteria</taxon>
        <taxon>Moraxellales</taxon>
        <taxon>Moraxellaceae</taxon>
        <taxon>Alkanindiges</taxon>
    </lineage>
</organism>
<protein>
    <recommendedName>
        <fullName evidence="1">PLD phosphodiesterase domain-containing protein</fullName>
    </recommendedName>
</protein>
<dbReference type="PROSITE" id="PS50035">
    <property type="entry name" value="PLD"/>
    <property type="match status" value="2"/>
</dbReference>
<dbReference type="RefSeq" id="WP_076877128.1">
    <property type="nucleotide sequence ID" value="NZ_MLCN01000007.1"/>
</dbReference>
<dbReference type="CDD" id="cd09111">
    <property type="entry name" value="PLDc_ymdC_like_1"/>
    <property type="match status" value="1"/>
</dbReference>
<sequence>MERQTTPGFLLQWLKLALIFCLASLLYACSSLPQRVPVTPSYYISDTGNTQLGQLFEARKAAHEGLTGYNLLIDPIDAIAARLMLIEKAEKSLDLQYYIWHNDQVGALALEGLLRAADRGVRVRLLLDDNNTGDLDASLLALNQHPNVEVRLFNPFVYRKWRMLNYLLDFSRNNHRMHNKTFIADSQVALIGGRNMSNQYYDAGESFQFSDIDVMMVGQVVPEVAKSFDDYWNYPMAYPVVQMIKAKDHQLTLKQLRFQLAHYKATSTAQNYLNLTREQADFDSWLSGDEKMPWVPAHLVQDSPEKINKDAKRSEHLTFQLQNLVGKPQKQLDIISAYFVPADTGTESLINLKRQGVRVRVLTNSYAANDVGVVHAFYAKRRKELLENGIELYEFLPQARTVKSRKSKKNHISALADDSNDNKGLNVGDSSDASLHAKMMTFDNQQAFIGSFNFDPRSANLNTEIGVILDSPTLATQVSKDLDNAIMNIAYRVRLNERGKIVWEEKTPTGIKVHTQEPNISSVRRFGLKMLSYLPLDGYM</sequence>
<dbReference type="AlphaFoldDB" id="A0A1S8CYN6"/>
<gene>
    <name evidence="2" type="ORF">BKE30_02645</name>
</gene>
<proteinExistence type="predicted"/>
<feature type="domain" description="PLD phosphodiesterase" evidence="1">
    <location>
        <begin position="173"/>
        <end position="200"/>
    </location>
</feature>
<dbReference type="Proteomes" id="UP000192132">
    <property type="component" value="Unassembled WGS sequence"/>
</dbReference>
<dbReference type="PANTHER" id="PTHR21248:SF12">
    <property type="entry name" value="CARDIOLIPIN SYNTHASE C"/>
    <property type="match status" value="1"/>
</dbReference>
<dbReference type="OrthoDB" id="9814092at2"/>
<feature type="domain" description="PLD phosphodiesterase" evidence="1">
    <location>
        <begin position="431"/>
        <end position="458"/>
    </location>
</feature>
<dbReference type="EMBL" id="MLCN01000007">
    <property type="protein sequence ID" value="ONG41756.1"/>
    <property type="molecule type" value="Genomic_DNA"/>
</dbReference>
<dbReference type="PROSITE" id="PS51257">
    <property type="entry name" value="PROKAR_LIPOPROTEIN"/>
    <property type="match status" value="1"/>
</dbReference>
<evidence type="ECO:0000313" key="3">
    <source>
        <dbReference type="Proteomes" id="UP000192132"/>
    </source>
</evidence>
<evidence type="ECO:0000259" key="1">
    <source>
        <dbReference type="PROSITE" id="PS50035"/>
    </source>
</evidence>
<evidence type="ECO:0000313" key="2">
    <source>
        <dbReference type="EMBL" id="ONG41756.1"/>
    </source>
</evidence>
<dbReference type="SMART" id="SM00155">
    <property type="entry name" value="PLDc"/>
    <property type="match status" value="2"/>
</dbReference>
<dbReference type="GO" id="GO:0030572">
    <property type="term" value="F:phosphatidyltransferase activity"/>
    <property type="evidence" value="ECO:0007669"/>
    <property type="project" value="UniProtKB-ARBA"/>
</dbReference>
<dbReference type="PANTHER" id="PTHR21248">
    <property type="entry name" value="CARDIOLIPIN SYNTHASE"/>
    <property type="match status" value="1"/>
</dbReference>
<name>A0A1S8CYN6_9GAMM</name>
<dbReference type="Pfam" id="PF13091">
    <property type="entry name" value="PLDc_2"/>
    <property type="match status" value="2"/>
</dbReference>
<dbReference type="SUPFAM" id="SSF56024">
    <property type="entry name" value="Phospholipase D/nuclease"/>
    <property type="match status" value="2"/>
</dbReference>
<dbReference type="CDD" id="cd09113">
    <property type="entry name" value="PLDc_ymdC_like_2"/>
    <property type="match status" value="1"/>
</dbReference>
<comment type="caution">
    <text evidence="2">The sequence shown here is derived from an EMBL/GenBank/DDBJ whole genome shotgun (WGS) entry which is preliminary data.</text>
</comment>
<dbReference type="GO" id="GO:0032049">
    <property type="term" value="P:cardiolipin biosynthetic process"/>
    <property type="evidence" value="ECO:0007669"/>
    <property type="project" value="UniProtKB-ARBA"/>
</dbReference>
<accession>A0A1S8CYN6</accession>
<keyword evidence="3" id="KW-1185">Reference proteome</keyword>
<dbReference type="Gene3D" id="3.30.870.10">
    <property type="entry name" value="Endonuclease Chain A"/>
    <property type="match status" value="2"/>
</dbReference>
<dbReference type="STRING" id="1907941.BKE30_02645"/>
<dbReference type="InterPro" id="IPR001736">
    <property type="entry name" value="PLipase_D/transphosphatidylase"/>
</dbReference>